<feature type="region of interest" description="Disordered" evidence="1">
    <location>
        <begin position="35"/>
        <end position="59"/>
    </location>
</feature>
<evidence type="ECO:0000313" key="3">
    <source>
        <dbReference type="EMBL" id="GAA1392241.1"/>
    </source>
</evidence>
<sequence length="122" mass="11873">MRKSIRIAAASALALPLALGVSGVAFADDTTITQDTAGSATGAQGADVSQGNGSAAPVTQVNPAANAEGIAGLSNFANEDVRGGSGQSVVQDNSIESSTEQGNAASVEQAQKTVLDQTAGLG</sequence>
<organism evidence="3 4">
    <name type="scientific">Pseudonocardia kongjuensis</name>
    <dbReference type="NCBI Taxonomy" id="102227"/>
    <lineage>
        <taxon>Bacteria</taxon>
        <taxon>Bacillati</taxon>
        <taxon>Actinomycetota</taxon>
        <taxon>Actinomycetes</taxon>
        <taxon>Pseudonocardiales</taxon>
        <taxon>Pseudonocardiaceae</taxon>
        <taxon>Pseudonocardia</taxon>
    </lineage>
</organism>
<evidence type="ECO:0008006" key="5">
    <source>
        <dbReference type="Google" id="ProtNLM"/>
    </source>
</evidence>
<gene>
    <name evidence="3" type="ORF">GCM10009613_36490</name>
</gene>
<feature type="compositionally biased region" description="Polar residues" evidence="1">
    <location>
        <begin position="87"/>
        <end position="116"/>
    </location>
</feature>
<evidence type="ECO:0000313" key="4">
    <source>
        <dbReference type="Proteomes" id="UP001501414"/>
    </source>
</evidence>
<accession>A0ABP4IP49</accession>
<protein>
    <recommendedName>
        <fullName evidence="5">Secreted protein</fullName>
    </recommendedName>
</protein>
<name>A0ABP4IP49_9PSEU</name>
<keyword evidence="4" id="KW-1185">Reference proteome</keyword>
<feature type="region of interest" description="Disordered" evidence="1">
    <location>
        <begin position="77"/>
        <end position="122"/>
    </location>
</feature>
<proteinExistence type="predicted"/>
<evidence type="ECO:0000256" key="1">
    <source>
        <dbReference type="SAM" id="MobiDB-lite"/>
    </source>
</evidence>
<keyword evidence="2" id="KW-0732">Signal</keyword>
<feature type="signal peptide" evidence="2">
    <location>
        <begin position="1"/>
        <end position="27"/>
    </location>
</feature>
<evidence type="ECO:0000256" key="2">
    <source>
        <dbReference type="SAM" id="SignalP"/>
    </source>
</evidence>
<dbReference type="EMBL" id="BAAAJK010000018">
    <property type="protein sequence ID" value="GAA1392241.1"/>
    <property type="molecule type" value="Genomic_DNA"/>
</dbReference>
<comment type="caution">
    <text evidence="3">The sequence shown here is derived from an EMBL/GenBank/DDBJ whole genome shotgun (WGS) entry which is preliminary data.</text>
</comment>
<dbReference type="RefSeq" id="WP_344024015.1">
    <property type="nucleotide sequence ID" value="NZ_BAAAJK010000018.1"/>
</dbReference>
<reference evidence="4" key="1">
    <citation type="journal article" date="2019" name="Int. J. Syst. Evol. Microbiol.">
        <title>The Global Catalogue of Microorganisms (GCM) 10K type strain sequencing project: providing services to taxonomists for standard genome sequencing and annotation.</title>
        <authorList>
            <consortium name="The Broad Institute Genomics Platform"/>
            <consortium name="The Broad Institute Genome Sequencing Center for Infectious Disease"/>
            <person name="Wu L."/>
            <person name="Ma J."/>
        </authorList>
    </citation>
    <scope>NUCLEOTIDE SEQUENCE [LARGE SCALE GENOMIC DNA]</scope>
    <source>
        <strain evidence="4">JCM 11896</strain>
    </source>
</reference>
<dbReference type="Proteomes" id="UP001501414">
    <property type="component" value="Unassembled WGS sequence"/>
</dbReference>
<feature type="chain" id="PRO_5046736123" description="Secreted protein" evidence="2">
    <location>
        <begin position="28"/>
        <end position="122"/>
    </location>
</feature>